<reference evidence="1 2" key="1">
    <citation type="journal article" date="2022" name="Front. Microbiol.">
        <title>High genomic differentiation and limited gene flow indicate recent cryptic speciation within the genus Laspinema (cyanobacteria).</title>
        <authorList>
            <person name="Stanojkovic A."/>
            <person name="Skoupy S."/>
            <person name="Skaloud P."/>
            <person name="Dvorak P."/>
        </authorList>
    </citation>
    <scope>NUCLEOTIDE SEQUENCE [LARGE SCALE GENOMIC DNA]</scope>
    <source>
        <strain evidence="1 2">D2a</strain>
    </source>
</reference>
<accession>A0ABT2ML00</accession>
<evidence type="ECO:0000313" key="2">
    <source>
        <dbReference type="Proteomes" id="UP001525890"/>
    </source>
</evidence>
<comment type="caution">
    <text evidence="1">The sequence shown here is derived from an EMBL/GenBank/DDBJ whole genome shotgun (WGS) entry which is preliminary data.</text>
</comment>
<protein>
    <submittedName>
        <fullName evidence="1">Uncharacterized protein</fullName>
    </submittedName>
</protein>
<gene>
    <name evidence="1" type="ORF">NG799_02290</name>
</gene>
<evidence type="ECO:0000313" key="1">
    <source>
        <dbReference type="EMBL" id="MCT7965162.1"/>
    </source>
</evidence>
<proteinExistence type="predicted"/>
<sequence>MQILKSAVKAKLPAGTSITIDDTVDGDFIPDMEKLLQAFLDAQVEQNATAPEGEDVISLRKQEGAQTEITDPDTGTPLSVVPTFWTFTLYAVKTISRHIPMLQ</sequence>
<name>A0ABT2ML00_9CYAN</name>
<keyword evidence="2" id="KW-1185">Reference proteome</keyword>
<organism evidence="1 2">
    <name type="scientific">Laspinema palackyanum D2a</name>
    <dbReference type="NCBI Taxonomy" id="2953684"/>
    <lineage>
        <taxon>Bacteria</taxon>
        <taxon>Bacillati</taxon>
        <taxon>Cyanobacteriota</taxon>
        <taxon>Cyanophyceae</taxon>
        <taxon>Oscillatoriophycideae</taxon>
        <taxon>Oscillatoriales</taxon>
        <taxon>Laspinemataceae</taxon>
        <taxon>Laspinema</taxon>
        <taxon>Laspinema palackyanum</taxon>
    </lineage>
</organism>
<dbReference type="EMBL" id="JAMXFF010000002">
    <property type="protein sequence ID" value="MCT7965162.1"/>
    <property type="molecule type" value="Genomic_DNA"/>
</dbReference>
<dbReference type="Proteomes" id="UP001525890">
    <property type="component" value="Unassembled WGS sequence"/>
</dbReference>
<dbReference type="RefSeq" id="WP_368004871.1">
    <property type="nucleotide sequence ID" value="NZ_JAMXFF010000002.1"/>
</dbReference>